<evidence type="ECO:0000313" key="2">
    <source>
        <dbReference type="Proteomes" id="UP000076738"/>
    </source>
</evidence>
<dbReference type="OrthoDB" id="2785945at2759"/>
<dbReference type="EMBL" id="KV417363">
    <property type="protein sequence ID" value="KZO89835.1"/>
    <property type="molecule type" value="Genomic_DNA"/>
</dbReference>
<name>A0A167FTP0_CALVF</name>
<accession>A0A167FTP0</accession>
<reference evidence="1 2" key="1">
    <citation type="journal article" date="2016" name="Mol. Biol. Evol.">
        <title>Comparative Genomics of Early-Diverging Mushroom-Forming Fungi Provides Insights into the Origins of Lignocellulose Decay Capabilities.</title>
        <authorList>
            <person name="Nagy L.G."/>
            <person name="Riley R."/>
            <person name="Tritt A."/>
            <person name="Adam C."/>
            <person name="Daum C."/>
            <person name="Floudas D."/>
            <person name="Sun H."/>
            <person name="Yadav J.S."/>
            <person name="Pangilinan J."/>
            <person name="Larsson K.H."/>
            <person name="Matsuura K."/>
            <person name="Barry K."/>
            <person name="Labutti K."/>
            <person name="Kuo R."/>
            <person name="Ohm R.A."/>
            <person name="Bhattacharya S.S."/>
            <person name="Shirouzu T."/>
            <person name="Yoshinaga Y."/>
            <person name="Martin F.M."/>
            <person name="Grigoriev I.V."/>
            <person name="Hibbett D.S."/>
        </authorList>
    </citation>
    <scope>NUCLEOTIDE SEQUENCE [LARGE SCALE GENOMIC DNA]</scope>
    <source>
        <strain evidence="1 2">TUFC12733</strain>
    </source>
</reference>
<gene>
    <name evidence="1" type="ORF">CALVIDRAFT_491326</name>
</gene>
<dbReference type="AlphaFoldDB" id="A0A167FTP0"/>
<organism evidence="1 2">
    <name type="scientific">Calocera viscosa (strain TUFC12733)</name>
    <dbReference type="NCBI Taxonomy" id="1330018"/>
    <lineage>
        <taxon>Eukaryota</taxon>
        <taxon>Fungi</taxon>
        <taxon>Dikarya</taxon>
        <taxon>Basidiomycota</taxon>
        <taxon>Agaricomycotina</taxon>
        <taxon>Dacrymycetes</taxon>
        <taxon>Dacrymycetales</taxon>
        <taxon>Dacrymycetaceae</taxon>
        <taxon>Calocera</taxon>
    </lineage>
</organism>
<protein>
    <submittedName>
        <fullName evidence="1">Uncharacterized protein</fullName>
    </submittedName>
</protein>
<proteinExistence type="predicted"/>
<evidence type="ECO:0000313" key="1">
    <source>
        <dbReference type="EMBL" id="KZO89835.1"/>
    </source>
</evidence>
<feature type="non-terminal residue" evidence="1">
    <location>
        <position position="1"/>
    </location>
</feature>
<dbReference type="Proteomes" id="UP000076738">
    <property type="component" value="Unassembled WGS sequence"/>
</dbReference>
<keyword evidence="2" id="KW-1185">Reference proteome</keyword>
<sequence length="138" mass="15354">RPLVQILVVVANIQVRTLKTEVEKGSMVTAVGHGLLHSGTRMWIFGGNANELGDIGRGPGKSYLFCLTACRPEIGLSGARVKWLQELGTFAGSGAFLTILENPRERIIIYLVAYRLIYTKREQKMRVIGWLLRKPECA</sequence>